<dbReference type="GO" id="GO:0008168">
    <property type="term" value="F:methyltransferase activity"/>
    <property type="evidence" value="ECO:0007669"/>
    <property type="project" value="UniProtKB-KW"/>
</dbReference>
<accession>A0ABW7K1Q2</accession>
<evidence type="ECO:0000256" key="3">
    <source>
        <dbReference type="ARBA" id="ARBA00022691"/>
    </source>
</evidence>
<evidence type="ECO:0000313" key="5">
    <source>
        <dbReference type="EMBL" id="MFH5227762.1"/>
    </source>
</evidence>
<keyword evidence="3" id="KW-0949">S-adenosyl-L-methionine</keyword>
<dbReference type="SUPFAM" id="SSF53335">
    <property type="entry name" value="S-adenosyl-L-methionine-dependent methyltransferases"/>
    <property type="match status" value="1"/>
</dbReference>
<evidence type="ECO:0000313" key="8">
    <source>
        <dbReference type="Proteomes" id="UP001609219"/>
    </source>
</evidence>
<feature type="domain" description="Methyltransferase" evidence="4">
    <location>
        <begin position="57"/>
        <end position="146"/>
    </location>
</feature>
<keyword evidence="2 5" id="KW-0808">Transferase</keyword>
<evidence type="ECO:0000313" key="6">
    <source>
        <dbReference type="EMBL" id="MFH5240653.1"/>
    </source>
</evidence>
<comment type="caution">
    <text evidence="5">The sequence shown here is derived from an EMBL/GenBank/DDBJ whole genome shotgun (WGS) entry which is preliminary data.</text>
</comment>
<keyword evidence="1 5" id="KW-0489">Methyltransferase</keyword>
<evidence type="ECO:0000256" key="1">
    <source>
        <dbReference type="ARBA" id="ARBA00022603"/>
    </source>
</evidence>
<organism evidence="5 8">
    <name type="scientific">Antrihabitans spumae</name>
    <dbReference type="NCBI Taxonomy" id="3373370"/>
    <lineage>
        <taxon>Bacteria</taxon>
        <taxon>Bacillati</taxon>
        <taxon>Actinomycetota</taxon>
        <taxon>Actinomycetes</taxon>
        <taxon>Mycobacteriales</taxon>
        <taxon>Nocardiaceae</taxon>
        <taxon>Antrihabitans</taxon>
    </lineage>
</organism>
<dbReference type="Proteomes" id="UP001609176">
    <property type="component" value="Unassembled WGS sequence"/>
</dbReference>
<dbReference type="PANTHER" id="PTHR43464:SF19">
    <property type="entry name" value="UBIQUINONE BIOSYNTHESIS O-METHYLTRANSFERASE, MITOCHONDRIAL"/>
    <property type="match status" value="1"/>
</dbReference>
<dbReference type="GO" id="GO:0032259">
    <property type="term" value="P:methylation"/>
    <property type="evidence" value="ECO:0007669"/>
    <property type="project" value="UniProtKB-KW"/>
</dbReference>
<evidence type="ECO:0000313" key="7">
    <source>
        <dbReference type="Proteomes" id="UP001609176"/>
    </source>
</evidence>
<reference evidence="7 8" key="1">
    <citation type="submission" date="2024-10" db="EMBL/GenBank/DDBJ databases">
        <authorList>
            <person name="Riesco R."/>
        </authorList>
    </citation>
    <scope>NUCLEOTIDE SEQUENCE [LARGE SCALE GENOMIC DNA]</scope>
    <source>
        <strain evidence="6 7">NCIMB 15448</strain>
        <strain evidence="5 8">NCIMB 15450</strain>
    </source>
</reference>
<keyword evidence="8" id="KW-1185">Reference proteome</keyword>
<dbReference type="EMBL" id="JBIMSN010000016">
    <property type="protein sequence ID" value="MFH5227762.1"/>
    <property type="molecule type" value="Genomic_DNA"/>
</dbReference>
<protein>
    <submittedName>
        <fullName evidence="5">Class I SAM-dependent methyltransferase</fullName>
        <ecNumber evidence="5">2.1.1.-</ecNumber>
    </submittedName>
</protein>
<dbReference type="Proteomes" id="UP001609219">
    <property type="component" value="Unassembled WGS sequence"/>
</dbReference>
<dbReference type="InterPro" id="IPR041698">
    <property type="entry name" value="Methyltransf_25"/>
</dbReference>
<dbReference type="PANTHER" id="PTHR43464">
    <property type="entry name" value="METHYLTRANSFERASE"/>
    <property type="match status" value="1"/>
</dbReference>
<dbReference type="CDD" id="cd02440">
    <property type="entry name" value="AdoMet_MTases"/>
    <property type="match status" value="1"/>
</dbReference>
<name>A0ABW7K1Q2_9NOCA</name>
<dbReference type="Gene3D" id="3.40.50.150">
    <property type="entry name" value="Vaccinia Virus protein VP39"/>
    <property type="match status" value="1"/>
</dbReference>
<sequence length="147" mass="15981">MTTAHRQPDVSNAEQVAAWDGTEGSYWASHAIAFDRTVERYQPHFHAAAAIRTHHRVLDIGCGTGLTTREAARSAPNGEALGVDLSAQMLDVARSTATSEGLLNAHFLQADAQTYRFEPAYFDAVISRTGSMFFGRPEIAFANLARA</sequence>
<gene>
    <name evidence="6" type="ORF">ACHIPV_01995</name>
    <name evidence="5" type="ORF">ACHIRB_04050</name>
</gene>
<dbReference type="EMBL" id="JBIMSP010000002">
    <property type="protein sequence ID" value="MFH5240653.1"/>
    <property type="molecule type" value="Genomic_DNA"/>
</dbReference>
<dbReference type="Pfam" id="PF13649">
    <property type="entry name" value="Methyltransf_25"/>
    <property type="match status" value="1"/>
</dbReference>
<dbReference type="InterPro" id="IPR029063">
    <property type="entry name" value="SAM-dependent_MTases_sf"/>
</dbReference>
<dbReference type="RefSeq" id="WP_395123347.1">
    <property type="nucleotide sequence ID" value="NZ_JBIMSN010000016.1"/>
</dbReference>
<evidence type="ECO:0000256" key="2">
    <source>
        <dbReference type="ARBA" id="ARBA00022679"/>
    </source>
</evidence>
<proteinExistence type="predicted"/>
<evidence type="ECO:0000259" key="4">
    <source>
        <dbReference type="Pfam" id="PF13649"/>
    </source>
</evidence>
<dbReference type="EC" id="2.1.1.-" evidence="5"/>